<dbReference type="AlphaFoldDB" id="A0A8S3ZYY5"/>
<evidence type="ECO:0000313" key="11">
    <source>
        <dbReference type="Proteomes" id="UP000678393"/>
    </source>
</evidence>
<comment type="subcellular location">
    <subcellularLocation>
        <location evidence="1">Membrane</location>
        <topology evidence="1">Multi-pass membrane protein</topology>
    </subcellularLocation>
</comment>
<feature type="transmembrane region" description="Helical" evidence="8">
    <location>
        <begin position="139"/>
        <end position="159"/>
    </location>
</feature>
<comment type="caution">
    <text evidence="10">The sequence shown here is derived from an EMBL/GenBank/DDBJ whole genome shotgun (WGS) entry which is preliminary data.</text>
</comment>
<keyword evidence="3 8" id="KW-1133">Transmembrane helix</keyword>
<evidence type="ECO:0000259" key="9">
    <source>
        <dbReference type="PROSITE" id="PS50262"/>
    </source>
</evidence>
<evidence type="ECO:0000256" key="3">
    <source>
        <dbReference type="ARBA" id="ARBA00022989"/>
    </source>
</evidence>
<dbReference type="PANTHER" id="PTHR24243">
    <property type="entry name" value="G-PROTEIN COUPLED RECEPTOR"/>
    <property type="match status" value="1"/>
</dbReference>
<dbReference type="GO" id="GO:0005886">
    <property type="term" value="C:plasma membrane"/>
    <property type="evidence" value="ECO:0007669"/>
    <property type="project" value="TreeGrafter"/>
</dbReference>
<evidence type="ECO:0000256" key="7">
    <source>
        <dbReference type="ARBA" id="ARBA00023224"/>
    </source>
</evidence>
<evidence type="ECO:0000256" key="4">
    <source>
        <dbReference type="ARBA" id="ARBA00023040"/>
    </source>
</evidence>
<keyword evidence="2 8" id="KW-0812">Transmembrane</keyword>
<keyword evidence="5 8" id="KW-0472">Membrane</keyword>
<feature type="transmembrane region" description="Helical" evidence="8">
    <location>
        <begin position="94"/>
        <end position="118"/>
    </location>
</feature>
<sequence>MAVPGRVIMNTETLSYFLMINCWGPGQCVAVIGVLVNVVNVVVFLKQGLRDSVNISLLGLTISDLGSLIILVLLNLCWAPAVTKLHLPFYPHQMMYFLFYGHTAFSRVTTGLTAWIAFERCLCIVAPLKIKTLITPGKSVMVICVLYVITIASVTPIFYTSKFVWITDPIRNTTVLSYVKIAEGRIIDDIIYIINNVLPLLFFILIVSCTAILVTTLHRNAKWRQQMTASKTQVVSKRDTKVTQMVLAISVVFIVCYIPGALFFLLPLTNQEMKVAGSERNFVIAIVSIMLLLEGIQESANFFIYIEMSSKFRATFQQLFSLRFKQSDDSKIGNVDKTVQPEGGV</sequence>
<protein>
    <recommendedName>
        <fullName evidence="9">G-protein coupled receptors family 1 profile domain-containing protein</fullName>
    </recommendedName>
</protein>
<keyword evidence="11" id="KW-1185">Reference proteome</keyword>
<feature type="transmembrane region" description="Helical" evidence="8">
    <location>
        <begin position="197"/>
        <end position="217"/>
    </location>
</feature>
<feature type="transmembrane region" description="Helical" evidence="8">
    <location>
        <begin position="57"/>
        <end position="82"/>
    </location>
</feature>
<feature type="transmembrane region" description="Helical" evidence="8">
    <location>
        <begin position="246"/>
        <end position="266"/>
    </location>
</feature>
<evidence type="ECO:0000256" key="1">
    <source>
        <dbReference type="ARBA" id="ARBA00004141"/>
    </source>
</evidence>
<dbReference type="InterPro" id="IPR019427">
    <property type="entry name" value="7TM_GPCR_serpentine_rcpt_Srw"/>
</dbReference>
<evidence type="ECO:0000256" key="8">
    <source>
        <dbReference type="SAM" id="Phobius"/>
    </source>
</evidence>
<organism evidence="10 11">
    <name type="scientific">Candidula unifasciata</name>
    <dbReference type="NCBI Taxonomy" id="100452"/>
    <lineage>
        <taxon>Eukaryota</taxon>
        <taxon>Metazoa</taxon>
        <taxon>Spiralia</taxon>
        <taxon>Lophotrochozoa</taxon>
        <taxon>Mollusca</taxon>
        <taxon>Gastropoda</taxon>
        <taxon>Heterobranchia</taxon>
        <taxon>Euthyneura</taxon>
        <taxon>Panpulmonata</taxon>
        <taxon>Eupulmonata</taxon>
        <taxon>Stylommatophora</taxon>
        <taxon>Helicina</taxon>
        <taxon>Helicoidea</taxon>
        <taxon>Geomitridae</taxon>
        <taxon>Candidula</taxon>
    </lineage>
</organism>
<evidence type="ECO:0000256" key="6">
    <source>
        <dbReference type="ARBA" id="ARBA00023170"/>
    </source>
</evidence>
<keyword evidence="7" id="KW-0807">Transducer</keyword>
<dbReference type="Gene3D" id="1.20.1070.10">
    <property type="entry name" value="Rhodopsin 7-helix transmembrane proteins"/>
    <property type="match status" value="1"/>
</dbReference>
<evidence type="ECO:0000256" key="2">
    <source>
        <dbReference type="ARBA" id="ARBA00022692"/>
    </source>
</evidence>
<keyword evidence="6" id="KW-0675">Receptor</keyword>
<proteinExistence type="predicted"/>
<dbReference type="PANTHER" id="PTHR24243:SF230">
    <property type="entry name" value="G-PROTEIN COUPLED RECEPTORS FAMILY 1 PROFILE DOMAIN-CONTAINING PROTEIN"/>
    <property type="match status" value="1"/>
</dbReference>
<dbReference type="InterPro" id="IPR000276">
    <property type="entry name" value="GPCR_Rhodpsn"/>
</dbReference>
<dbReference type="InterPro" id="IPR017452">
    <property type="entry name" value="GPCR_Rhodpsn_7TM"/>
</dbReference>
<accession>A0A8S3ZYY5</accession>
<dbReference type="PRINTS" id="PR00237">
    <property type="entry name" value="GPCRRHODOPSN"/>
</dbReference>
<keyword evidence="4" id="KW-0297">G-protein coupled receptor</keyword>
<name>A0A8S3ZYY5_9EUPU</name>
<reference evidence="10" key="1">
    <citation type="submission" date="2021-04" db="EMBL/GenBank/DDBJ databases">
        <authorList>
            <consortium name="Molecular Ecology Group"/>
        </authorList>
    </citation>
    <scope>NUCLEOTIDE SEQUENCE</scope>
</reference>
<dbReference type="Pfam" id="PF10324">
    <property type="entry name" value="7TM_GPCR_Srw"/>
    <property type="match status" value="1"/>
</dbReference>
<dbReference type="EMBL" id="CAJHNH020006757">
    <property type="protein sequence ID" value="CAG5134074.1"/>
    <property type="molecule type" value="Genomic_DNA"/>
</dbReference>
<evidence type="ECO:0000313" key="10">
    <source>
        <dbReference type="EMBL" id="CAG5134074.1"/>
    </source>
</evidence>
<gene>
    <name evidence="10" type="ORF">CUNI_LOCUS19632</name>
</gene>
<feature type="domain" description="G-protein coupled receptors family 1 profile" evidence="9">
    <location>
        <begin position="36"/>
        <end position="305"/>
    </location>
</feature>
<dbReference type="Proteomes" id="UP000678393">
    <property type="component" value="Unassembled WGS sequence"/>
</dbReference>
<feature type="transmembrane region" description="Helical" evidence="8">
    <location>
        <begin position="24"/>
        <end position="45"/>
    </location>
</feature>
<evidence type="ECO:0000256" key="5">
    <source>
        <dbReference type="ARBA" id="ARBA00023136"/>
    </source>
</evidence>
<feature type="transmembrane region" description="Helical" evidence="8">
    <location>
        <begin position="282"/>
        <end position="306"/>
    </location>
</feature>
<dbReference type="PROSITE" id="PS50262">
    <property type="entry name" value="G_PROTEIN_RECEP_F1_2"/>
    <property type="match status" value="1"/>
</dbReference>
<dbReference type="GO" id="GO:0008528">
    <property type="term" value="F:G protein-coupled peptide receptor activity"/>
    <property type="evidence" value="ECO:0007669"/>
    <property type="project" value="InterPro"/>
</dbReference>
<dbReference type="SUPFAM" id="SSF81321">
    <property type="entry name" value="Family A G protein-coupled receptor-like"/>
    <property type="match status" value="1"/>
</dbReference>